<name>A0A834T5Z2_9FABA</name>
<dbReference type="EMBL" id="JAAIUW010000009">
    <property type="protein sequence ID" value="KAF7815670.1"/>
    <property type="molecule type" value="Genomic_DNA"/>
</dbReference>
<evidence type="ECO:0000256" key="1">
    <source>
        <dbReference type="SAM" id="MobiDB-lite"/>
    </source>
</evidence>
<feature type="compositionally biased region" description="Basic and acidic residues" evidence="1">
    <location>
        <begin position="9"/>
        <end position="23"/>
    </location>
</feature>
<proteinExistence type="predicted"/>
<protein>
    <submittedName>
        <fullName evidence="2">Uncharacterized protein</fullName>
    </submittedName>
</protein>
<keyword evidence="3" id="KW-1185">Reference proteome</keyword>
<dbReference type="Proteomes" id="UP000634136">
    <property type="component" value="Unassembled WGS sequence"/>
</dbReference>
<gene>
    <name evidence="2" type="ORF">G2W53_029639</name>
</gene>
<organism evidence="2 3">
    <name type="scientific">Senna tora</name>
    <dbReference type="NCBI Taxonomy" id="362788"/>
    <lineage>
        <taxon>Eukaryota</taxon>
        <taxon>Viridiplantae</taxon>
        <taxon>Streptophyta</taxon>
        <taxon>Embryophyta</taxon>
        <taxon>Tracheophyta</taxon>
        <taxon>Spermatophyta</taxon>
        <taxon>Magnoliopsida</taxon>
        <taxon>eudicotyledons</taxon>
        <taxon>Gunneridae</taxon>
        <taxon>Pentapetalae</taxon>
        <taxon>rosids</taxon>
        <taxon>fabids</taxon>
        <taxon>Fabales</taxon>
        <taxon>Fabaceae</taxon>
        <taxon>Caesalpinioideae</taxon>
        <taxon>Cassia clade</taxon>
        <taxon>Senna</taxon>
    </lineage>
</organism>
<evidence type="ECO:0000313" key="2">
    <source>
        <dbReference type="EMBL" id="KAF7815670.1"/>
    </source>
</evidence>
<dbReference type="AlphaFoldDB" id="A0A834T5Z2"/>
<evidence type="ECO:0000313" key="3">
    <source>
        <dbReference type="Proteomes" id="UP000634136"/>
    </source>
</evidence>
<reference evidence="2" key="1">
    <citation type="submission" date="2020-09" db="EMBL/GenBank/DDBJ databases">
        <title>Genome-Enabled Discovery of Anthraquinone Biosynthesis in Senna tora.</title>
        <authorList>
            <person name="Kang S.-H."/>
            <person name="Pandey R.P."/>
            <person name="Lee C.-M."/>
            <person name="Sim J.-S."/>
            <person name="Jeong J.-T."/>
            <person name="Choi B.-S."/>
            <person name="Jung M."/>
            <person name="Ginzburg D."/>
            <person name="Zhao K."/>
            <person name="Won S.Y."/>
            <person name="Oh T.-J."/>
            <person name="Yu Y."/>
            <person name="Kim N.-H."/>
            <person name="Lee O.R."/>
            <person name="Lee T.-H."/>
            <person name="Bashyal P."/>
            <person name="Kim T.-S."/>
            <person name="Lee W.-H."/>
            <person name="Kawkins C."/>
            <person name="Kim C.-K."/>
            <person name="Kim J.S."/>
            <person name="Ahn B.O."/>
            <person name="Rhee S.Y."/>
            <person name="Sohng J.K."/>
        </authorList>
    </citation>
    <scope>NUCLEOTIDE SEQUENCE</scope>
    <source>
        <tissue evidence="2">Leaf</tissue>
    </source>
</reference>
<comment type="caution">
    <text evidence="2">The sequence shown here is derived from an EMBL/GenBank/DDBJ whole genome shotgun (WGS) entry which is preliminary data.</text>
</comment>
<feature type="region of interest" description="Disordered" evidence="1">
    <location>
        <begin position="1"/>
        <end position="31"/>
    </location>
</feature>
<sequence>MEYLNHKRNKEEHLASKNLESKKIASHRRPPSLTTVRTTYKFHFHPRTQLKLCRVLANKTFFTCL</sequence>
<accession>A0A834T5Z2</accession>